<dbReference type="Proteomes" id="UP001448207">
    <property type="component" value="Unassembled WGS sequence"/>
</dbReference>
<proteinExistence type="predicted"/>
<feature type="compositionally biased region" description="Basic and acidic residues" evidence="1">
    <location>
        <begin position="494"/>
        <end position="527"/>
    </location>
</feature>
<organism evidence="2 3">
    <name type="scientific">Phycomyces blakesleeanus</name>
    <dbReference type="NCBI Taxonomy" id="4837"/>
    <lineage>
        <taxon>Eukaryota</taxon>
        <taxon>Fungi</taxon>
        <taxon>Fungi incertae sedis</taxon>
        <taxon>Mucoromycota</taxon>
        <taxon>Mucoromycotina</taxon>
        <taxon>Mucoromycetes</taxon>
        <taxon>Mucorales</taxon>
        <taxon>Phycomycetaceae</taxon>
        <taxon>Phycomyces</taxon>
    </lineage>
</organism>
<sequence>MGLLKLGSIYKSRQKTKEKQAPLQPLKIELESPLRISTLPTKSPVSTVVAEQQAPAGSGSLLDDIFSELNSKPFAVAPVKEDYQDDASLAMALAQSLYLEESQDDKHTRNHHKPTVTSPLTPPASGSNNSNSNSNNSNNNNKSSSNNYQLGSDSIYSSYINSLRSLDEDNNNYSKDNREDSSLSTSIFASLLSPSLSTYSSTTTTPGSAAASLGRSNQSVSSPTLATSSRSIMETHQQQVPQMPPPKPSPAVLDSDLSDSDEVSDSDGHLSDASGPRRTKGMQPIMARRTQDHRLMVQRKIDRWTDRVDADATLVETNESMIARMKDRHRQQFKMAAMRSQQQQQQQQFQQPPMMAPLPPPIVGGVNMIPPFVMPMVVPPYQGRVYNNAPEYADPINVMAYPSMPTLTSPIEPPRPRYARSSVPASPVLTAESAGSVSSPSSTHSSQQPASTPSLTPASEPVQQSQVAPEADADDEEEDDRPVIEKRKSRRSLRKEPRENHVDRKDEGPVEMAPKKEKVHDGQEISVRHARSSPSLKKKKSKKGSNESGPNSRRNSQDEIIPTPRRSTSTATNQANLHRLKHTKSEPEIAHRHKQQYPNYNQPMMPLPPNIQTMPPINHQSSNYYSQQQQQQAQQQAQQYQQLQLQQHQHQLQQQQQQQQHQSMQSPHPMQQQHHQLLQQQKQHQQQQYEWERMQAYQRDQHKKYGQPQMPRSMTSPLSPSDMHYYDRSIQSQTQAHSNYPYPPSMR</sequence>
<dbReference type="PANTHER" id="PTHR14312:SF1">
    <property type="entry name" value="BASIC-LEUCINE ZIPPER TRANSCRIPTION FACTOR A"/>
    <property type="match status" value="1"/>
</dbReference>
<feature type="region of interest" description="Disordered" evidence="1">
    <location>
        <begin position="196"/>
        <end position="285"/>
    </location>
</feature>
<keyword evidence="3" id="KW-1185">Reference proteome</keyword>
<feature type="compositionally biased region" description="Polar residues" evidence="1">
    <location>
        <begin position="565"/>
        <end position="576"/>
    </location>
</feature>
<feature type="compositionally biased region" description="Polar residues" evidence="1">
    <location>
        <begin position="729"/>
        <end position="738"/>
    </location>
</feature>
<feature type="compositionally biased region" description="Low complexity" evidence="1">
    <location>
        <begin position="196"/>
        <end position="214"/>
    </location>
</feature>
<feature type="compositionally biased region" description="Acidic residues" evidence="1">
    <location>
        <begin position="471"/>
        <end position="480"/>
    </location>
</feature>
<feature type="compositionally biased region" description="Low complexity" evidence="1">
    <location>
        <begin position="627"/>
        <end position="689"/>
    </location>
</feature>
<feature type="compositionally biased region" description="Acidic residues" evidence="1">
    <location>
        <begin position="256"/>
        <end position="265"/>
    </location>
</feature>
<feature type="compositionally biased region" description="Low complexity" evidence="1">
    <location>
        <begin position="127"/>
        <end position="147"/>
    </location>
</feature>
<feature type="region of interest" description="Disordered" evidence="1">
    <location>
        <begin position="101"/>
        <end position="150"/>
    </location>
</feature>
<feature type="compositionally biased region" description="Low complexity" evidence="1">
    <location>
        <begin position="430"/>
        <end position="454"/>
    </location>
</feature>
<protein>
    <submittedName>
        <fullName evidence="2">Uncharacterized protein</fullName>
    </submittedName>
</protein>
<reference evidence="2 3" key="1">
    <citation type="submission" date="2024-04" db="EMBL/GenBank/DDBJ databases">
        <title>Symmetric and asymmetric DNA N6-adenine methylation regulates different biological responses in Mucorales.</title>
        <authorList>
            <consortium name="Lawrence Berkeley National Laboratory"/>
            <person name="Lax C."/>
            <person name="Mondo S.J."/>
            <person name="Osorio-Concepcion M."/>
            <person name="Muszewska A."/>
            <person name="Corrochano-Luque M."/>
            <person name="Gutierrez G."/>
            <person name="Riley R."/>
            <person name="Lipzen A."/>
            <person name="Guo J."/>
            <person name="Hundley H."/>
            <person name="Amirebrahimi M."/>
            <person name="Ng V."/>
            <person name="Lorenzo-Gutierrez D."/>
            <person name="Binder U."/>
            <person name="Yang J."/>
            <person name="Song Y."/>
            <person name="Canovas D."/>
            <person name="Navarro E."/>
            <person name="Freitag M."/>
            <person name="Gabaldon T."/>
            <person name="Grigoriev I.V."/>
            <person name="Corrochano L.M."/>
            <person name="Nicolas F.E."/>
            <person name="Garre V."/>
        </authorList>
    </citation>
    <scope>NUCLEOTIDE SEQUENCE [LARGE SCALE GENOMIC DNA]</scope>
    <source>
        <strain evidence="2 3">L51</strain>
    </source>
</reference>
<feature type="compositionally biased region" description="Basic residues" evidence="1">
    <location>
        <begin position="528"/>
        <end position="543"/>
    </location>
</feature>
<evidence type="ECO:0000313" key="2">
    <source>
        <dbReference type="EMBL" id="KAL0096206.1"/>
    </source>
</evidence>
<feature type="compositionally biased region" description="Polar residues" evidence="1">
    <location>
        <begin position="215"/>
        <end position="236"/>
    </location>
</feature>
<name>A0ABR3BBH2_PHYBL</name>
<dbReference type="PANTHER" id="PTHR14312">
    <property type="entry name" value="CREB/ATF BZIP TRANSCRIPTION FACTOR"/>
    <property type="match status" value="1"/>
</dbReference>
<gene>
    <name evidence="2" type="ORF">J3Q64DRAFT_1706695</name>
</gene>
<evidence type="ECO:0000313" key="3">
    <source>
        <dbReference type="Proteomes" id="UP001448207"/>
    </source>
</evidence>
<feature type="compositionally biased region" description="Polar residues" evidence="1">
    <location>
        <begin position="455"/>
        <end position="467"/>
    </location>
</feature>
<evidence type="ECO:0000256" key="1">
    <source>
        <dbReference type="SAM" id="MobiDB-lite"/>
    </source>
</evidence>
<dbReference type="EMBL" id="JBCLYO010000001">
    <property type="protein sequence ID" value="KAL0096206.1"/>
    <property type="molecule type" value="Genomic_DNA"/>
</dbReference>
<comment type="caution">
    <text evidence="2">The sequence shown here is derived from an EMBL/GenBank/DDBJ whole genome shotgun (WGS) entry which is preliminary data.</text>
</comment>
<feature type="compositionally biased region" description="Polar residues" evidence="1">
    <location>
        <begin position="710"/>
        <end position="719"/>
    </location>
</feature>
<feature type="region of interest" description="Disordered" evidence="1">
    <location>
        <begin position="411"/>
        <end position="747"/>
    </location>
</feature>
<feature type="compositionally biased region" description="Polar residues" evidence="1">
    <location>
        <begin position="610"/>
        <end position="626"/>
    </location>
</feature>
<accession>A0ABR3BBH2</accession>